<dbReference type="EMBL" id="KI912120">
    <property type="protein sequence ID" value="ETS74001.1"/>
    <property type="molecule type" value="Genomic_DNA"/>
</dbReference>
<accession>W3WMF7</accession>
<evidence type="ECO:0000313" key="2">
    <source>
        <dbReference type="EMBL" id="ETS74001.1"/>
    </source>
</evidence>
<dbReference type="InParanoid" id="W3WMF7"/>
<dbReference type="InterPro" id="IPR002575">
    <property type="entry name" value="Aminoglycoside_PTrfase"/>
</dbReference>
<dbReference type="GeneID" id="19278880"/>
<dbReference type="KEGG" id="pfy:PFICI_13867"/>
<dbReference type="STRING" id="1229662.W3WMF7"/>
<protein>
    <recommendedName>
        <fullName evidence="1">Aminoglycoside phosphotransferase domain-containing protein</fullName>
    </recommendedName>
</protein>
<dbReference type="RefSeq" id="XP_007840639.1">
    <property type="nucleotide sequence ID" value="XM_007842448.1"/>
</dbReference>
<dbReference type="OrthoDB" id="2831558at2759"/>
<dbReference type="OMA" id="ELGPCPY"/>
<gene>
    <name evidence="2" type="ORF">PFICI_13867</name>
</gene>
<dbReference type="PANTHER" id="PTHR21310">
    <property type="entry name" value="AMINOGLYCOSIDE PHOSPHOTRANSFERASE-RELATED-RELATED"/>
    <property type="match status" value="1"/>
</dbReference>
<dbReference type="PANTHER" id="PTHR21310:SF13">
    <property type="entry name" value="AMINOGLYCOSIDE PHOSPHOTRANSFERASE DOMAIN-CONTAINING PROTEIN"/>
    <property type="match status" value="1"/>
</dbReference>
<evidence type="ECO:0000259" key="1">
    <source>
        <dbReference type="Pfam" id="PF01636"/>
    </source>
</evidence>
<dbReference type="eggNOG" id="ENOG502SMPP">
    <property type="taxonomic scope" value="Eukaryota"/>
</dbReference>
<dbReference type="SUPFAM" id="SSF56112">
    <property type="entry name" value="Protein kinase-like (PK-like)"/>
    <property type="match status" value="1"/>
</dbReference>
<dbReference type="Pfam" id="PF01636">
    <property type="entry name" value="APH"/>
    <property type="match status" value="1"/>
</dbReference>
<dbReference type="Proteomes" id="UP000030651">
    <property type="component" value="Unassembled WGS sequence"/>
</dbReference>
<evidence type="ECO:0000313" key="3">
    <source>
        <dbReference type="Proteomes" id="UP000030651"/>
    </source>
</evidence>
<feature type="domain" description="Aminoglycoside phosphotransferase" evidence="1">
    <location>
        <begin position="101"/>
        <end position="335"/>
    </location>
</feature>
<proteinExistence type="predicted"/>
<reference evidence="3" key="1">
    <citation type="journal article" date="2015" name="BMC Genomics">
        <title>Genomic and transcriptomic analysis of the endophytic fungus Pestalotiopsis fici reveals its lifestyle and high potential for synthesis of natural products.</title>
        <authorList>
            <person name="Wang X."/>
            <person name="Zhang X."/>
            <person name="Liu L."/>
            <person name="Xiang M."/>
            <person name="Wang W."/>
            <person name="Sun X."/>
            <person name="Che Y."/>
            <person name="Guo L."/>
            <person name="Liu G."/>
            <person name="Guo L."/>
            <person name="Wang C."/>
            <person name="Yin W.B."/>
            <person name="Stadler M."/>
            <person name="Zhang X."/>
            <person name="Liu X."/>
        </authorList>
    </citation>
    <scope>NUCLEOTIDE SEQUENCE [LARGE SCALE GENOMIC DNA]</scope>
    <source>
        <strain evidence="3">W106-1 / CGMCC3.15140</strain>
    </source>
</reference>
<dbReference type="HOGENOM" id="CLU_046553_0_0_1"/>
<dbReference type="InterPro" id="IPR011009">
    <property type="entry name" value="Kinase-like_dom_sf"/>
</dbReference>
<dbReference type="AlphaFoldDB" id="W3WMF7"/>
<organism evidence="2 3">
    <name type="scientific">Pestalotiopsis fici (strain W106-1 / CGMCC3.15140)</name>
    <dbReference type="NCBI Taxonomy" id="1229662"/>
    <lineage>
        <taxon>Eukaryota</taxon>
        <taxon>Fungi</taxon>
        <taxon>Dikarya</taxon>
        <taxon>Ascomycota</taxon>
        <taxon>Pezizomycotina</taxon>
        <taxon>Sordariomycetes</taxon>
        <taxon>Xylariomycetidae</taxon>
        <taxon>Amphisphaeriales</taxon>
        <taxon>Sporocadaceae</taxon>
        <taxon>Pestalotiopsis</taxon>
    </lineage>
</organism>
<sequence>MATKPVNVNHEGYSRRLDTVQRILQRFGLKSAQISTIAYVEHCPFPFNNFIYKVELHTPAVPASFADNQPCTLPPPEEGVSTVIVRMSNPLAEGLNNANRVENDVAAQHLVREALHAAGLPSLVPAVYAWERCRYEEAPDETGFGWTIGEFKPGSDLDGEFPTLAVDEKKQVMKQIADIFAAIQQAQLPQSITQFGALTIDDEGQIVNGQMPLLSGGPWDAYADVWVAKLRLQLEDADKSPLLQGWSLGGLREQINAWIEDGGVPRLLNGVNNNARVLVHGDLTMNNFLFDVTSKRITAILDFDWAAVTHPADEFFTGLWDLGGGFDDRTAHMTSNILQGDFEEMPPNLDDKGLEAFGIAKAWNEAVASTGAARPSSIEKMDKILALRELETLLCPFALGNEMMLKRISDEQKALKRQDTEAQIIEWFSRH</sequence>
<name>W3WMF7_PESFW</name>
<dbReference type="Gene3D" id="3.90.1200.10">
    <property type="match status" value="1"/>
</dbReference>
<keyword evidence="3" id="KW-1185">Reference proteome</keyword>
<dbReference type="InterPro" id="IPR051678">
    <property type="entry name" value="AGP_Transferase"/>
</dbReference>